<evidence type="ECO:0000256" key="6">
    <source>
        <dbReference type="ARBA" id="ARBA00022694"/>
    </source>
</evidence>
<keyword evidence="8 12" id="KW-0378">Hydrolase</keyword>
<evidence type="ECO:0000256" key="10">
    <source>
        <dbReference type="ARBA" id="ARBA00048045"/>
    </source>
</evidence>
<comment type="subunit">
    <text evidence="3">Homodimer.</text>
</comment>
<dbReference type="InterPro" id="IPR058535">
    <property type="entry name" value="MafB19-deam"/>
</dbReference>
<evidence type="ECO:0000256" key="4">
    <source>
        <dbReference type="ARBA" id="ARBA00012740"/>
    </source>
</evidence>
<dbReference type="HAMAP" id="MF_00972">
    <property type="entry name" value="tRNA_aden_deaminase"/>
    <property type="match status" value="1"/>
</dbReference>
<keyword evidence="7" id="KW-0479">Metal-binding</keyword>
<evidence type="ECO:0000256" key="8">
    <source>
        <dbReference type="ARBA" id="ARBA00022801"/>
    </source>
</evidence>
<dbReference type="PANTHER" id="PTHR11079">
    <property type="entry name" value="CYTOSINE DEAMINASE FAMILY MEMBER"/>
    <property type="match status" value="1"/>
</dbReference>
<dbReference type="PANTHER" id="PTHR11079:SF202">
    <property type="entry name" value="TRNA-SPECIFIC ADENOSINE DEAMINASE"/>
    <property type="match status" value="1"/>
</dbReference>
<comment type="cofactor">
    <cofactor evidence="1">
        <name>Zn(2+)</name>
        <dbReference type="ChEBI" id="CHEBI:29105"/>
    </cofactor>
</comment>
<organism evidence="12">
    <name type="scientific">hydrothermal vent metagenome</name>
    <dbReference type="NCBI Taxonomy" id="652676"/>
    <lineage>
        <taxon>unclassified sequences</taxon>
        <taxon>metagenomes</taxon>
        <taxon>ecological metagenomes</taxon>
    </lineage>
</organism>
<dbReference type="SUPFAM" id="SSF53927">
    <property type="entry name" value="Cytidine deaminase-like"/>
    <property type="match status" value="1"/>
</dbReference>
<dbReference type="EMBL" id="UOGJ01000073">
    <property type="protein sequence ID" value="VAX35802.1"/>
    <property type="molecule type" value="Genomic_DNA"/>
</dbReference>
<evidence type="ECO:0000313" key="12">
    <source>
        <dbReference type="EMBL" id="VAX35802.1"/>
    </source>
</evidence>
<evidence type="ECO:0000256" key="1">
    <source>
        <dbReference type="ARBA" id="ARBA00001947"/>
    </source>
</evidence>
<dbReference type="FunFam" id="3.40.140.10:FF:000005">
    <property type="entry name" value="tRNA-specific adenosine deaminase"/>
    <property type="match status" value="1"/>
</dbReference>
<dbReference type="InterPro" id="IPR002125">
    <property type="entry name" value="CMP_dCMP_dom"/>
</dbReference>
<dbReference type="Pfam" id="PF14437">
    <property type="entry name" value="MafB19-deam"/>
    <property type="match status" value="1"/>
</dbReference>
<dbReference type="InterPro" id="IPR016193">
    <property type="entry name" value="Cytidine_deaminase-like"/>
</dbReference>
<comment type="similarity">
    <text evidence="2">Belongs to the cytidine and deoxycytidylate deaminase family. ADAT2 subfamily.</text>
</comment>
<evidence type="ECO:0000256" key="9">
    <source>
        <dbReference type="ARBA" id="ARBA00022833"/>
    </source>
</evidence>
<dbReference type="PROSITE" id="PS00903">
    <property type="entry name" value="CYT_DCMP_DEAMINASES_1"/>
    <property type="match status" value="1"/>
</dbReference>
<gene>
    <name evidence="12" type="ORF">MNBD_UNCLBAC01-326</name>
</gene>
<dbReference type="Gene3D" id="3.40.140.10">
    <property type="entry name" value="Cytidine Deaminase, domain 2"/>
    <property type="match status" value="1"/>
</dbReference>
<dbReference type="AlphaFoldDB" id="A0A3B1D4Y9"/>
<comment type="catalytic activity">
    <reaction evidence="10">
        <text>adenosine(34) in tRNA + H2O + H(+) = inosine(34) in tRNA + NH4(+)</text>
        <dbReference type="Rhea" id="RHEA:43168"/>
        <dbReference type="Rhea" id="RHEA-COMP:10373"/>
        <dbReference type="Rhea" id="RHEA-COMP:10374"/>
        <dbReference type="ChEBI" id="CHEBI:15377"/>
        <dbReference type="ChEBI" id="CHEBI:15378"/>
        <dbReference type="ChEBI" id="CHEBI:28938"/>
        <dbReference type="ChEBI" id="CHEBI:74411"/>
        <dbReference type="ChEBI" id="CHEBI:82852"/>
        <dbReference type="EC" id="3.5.4.33"/>
    </reaction>
</comment>
<dbReference type="PROSITE" id="PS51747">
    <property type="entry name" value="CYT_DCMP_DEAMINASES_2"/>
    <property type="match status" value="1"/>
</dbReference>
<evidence type="ECO:0000256" key="2">
    <source>
        <dbReference type="ARBA" id="ARBA00010669"/>
    </source>
</evidence>
<protein>
    <recommendedName>
        <fullName evidence="5">tRNA-specific adenosine deaminase 2</fullName>
        <ecNumber evidence="4">3.5.4.33</ecNumber>
    </recommendedName>
</protein>
<keyword evidence="9" id="KW-0862">Zinc</keyword>
<reference evidence="12" key="1">
    <citation type="submission" date="2018-06" db="EMBL/GenBank/DDBJ databases">
        <authorList>
            <person name="Zhirakovskaya E."/>
        </authorList>
    </citation>
    <scope>NUCLEOTIDE SEQUENCE</scope>
</reference>
<accession>A0A3B1D4Y9</accession>
<dbReference type="GO" id="GO:0002100">
    <property type="term" value="P:tRNA wobble adenosine to inosine editing"/>
    <property type="evidence" value="ECO:0007669"/>
    <property type="project" value="InterPro"/>
</dbReference>
<evidence type="ECO:0000256" key="3">
    <source>
        <dbReference type="ARBA" id="ARBA00011738"/>
    </source>
</evidence>
<dbReference type="InterPro" id="IPR016192">
    <property type="entry name" value="APOBEC/CMP_deaminase_Zn-bd"/>
</dbReference>
<evidence type="ECO:0000256" key="7">
    <source>
        <dbReference type="ARBA" id="ARBA00022723"/>
    </source>
</evidence>
<dbReference type="InterPro" id="IPR028883">
    <property type="entry name" value="tRNA_aden_deaminase"/>
</dbReference>
<feature type="domain" description="CMP/dCMP-type deaminase" evidence="11">
    <location>
        <begin position="1"/>
        <end position="112"/>
    </location>
</feature>
<dbReference type="CDD" id="cd01285">
    <property type="entry name" value="nucleoside_deaminase"/>
    <property type="match status" value="1"/>
</dbReference>
<sequence>MIDEIYMHEALKIAKEAYVQDEVPVGAVIVFENQIIAKAHNQVEMLHDPTAHAEMIAITQATNALSCKWLQACTMYVTIEPCSMCAGALVLSRIKQVYFGAEDPKTGACGSILNIANHTKLNHSFEIQSGLLREKCSELMSKFFQQKRKK</sequence>
<dbReference type="GO" id="GO:0052717">
    <property type="term" value="F:tRNA-specific adenosine-34 deaminase activity"/>
    <property type="evidence" value="ECO:0007669"/>
    <property type="project" value="UniProtKB-EC"/>
</dbReference>
<name>A0A3B1D4Y9_9ZZZZ</name>
<dbReference type="GO" id="GO:0008270">
    <property type="term" value="F:zinc ion binding"/>
    <property type="evidence" value="ECO:0007669"/>
    <property type="project" value="InterPro"/>
</dbReference>
<proteinExistence type="inferred from homology"/>
<evidence type="ECO:0000259" key="11">
    <source>
        <dbReference type="PROSITE" id="PS51747"/>
    </source>
</evidence>
<evidence type="ECO:0000256" key="5">
    <source>
        <dbReference type="ARBA" id="ARBA00019216"/>
    </source>
</evidence>
<dbReference type="EC" id="3.5.4.33" evidence="4"/>
<keyword evidence="6" id="KW-0819">tRNA processing</keyword>
<dbReference type="NCBIfam" id="NF008113">
    <property type="entry name" value="PRK10860.1"/>
    <property type="match status" value="1"/>
</dbReference>